<organism evidence="13 14">
    <name type="scientific">Steinernema carpocapsae</name>
    <name type="common">Entomopathogenic nematode</name>
    <dbReference type="NCBI Taxonomy" id="34508"/>
    <lineage>
        <taxon>Eukaryota</taxon>
        <taxon>Metazoa</taxon>
        <taxon>Ecdysozoa</taxon>
        <taxon>Nematoda</taxon>
        <taxon>Chromadorea</taxon>
        <taxon>Rhabditida</taxon>
        <taxon>Tylenchina</taxon>
        <taxon>Panagrolaimomorpha</taxon>
        <taxon>Strongyloidoidea</taxon>
        <taxon>Steinernematidae</taxon>
        <taxon>Steinernema</taxon>
    </lineage>
</organism>
<evidence type="ECO:0000256" key="10">
    <source>
        <dbReference type="ARBA" id="ARBA00030834"/>
    </source>
</evidence>
<keyword evidence="5" id="KW-0813">Transport</keyword>
<feature type="compositionally biased region" description="Basic and acidic residues" evidence="11">
    <location>
        <begin position="221"/>
        <end position="238"/>
    </location>
</feature>
<evidence type="ECO:0000256" key="5">
    <source>
        <dbReference type="ARBA" id="ARBA00022448"/>
    </source>
</evidence>
<proteinExistence type="inferred from homology"/>
<dbReference type="Proteomes" id="UP000298663">
    <property type="component" value="Unassembled WGS sequence"/>
</dbReference>
<evidence type="ECO:0000313" key="13">
    <source>
        <dbReference type="EMBL" id="TKR65159.1"/>
    </source>
</evidence>
<comment type="caution">
    <text evidence="13">The sequence shown here is derived from an EMBL/GenBank/DDBJ whole genome shotgun (WGS) entry which is preliminary data.</text>
</comment>
<dbReference type="InterPro" id="IPR039047">
    <property type="entry name" value="PHAX"/>
</dbReference>
<dbReference type="PANTHER" id="PTHR13135:SF0">
    <property type="entry name" value="PHOSPHORYLATED ADAPTER RNA EXPORT PROTEIN"/>
    <property type="match status" value="1"/>
</dbReference>
<dbReference type="GO" id="GO:0006408">
    <property type="term" value="P:snRNA export from nucleus"/>
    <property type="evidence" value="ECO:0007669"/>
    <property type="project" value="InterPro"/>
</dbReference>
<gene>
    <name evidence="13" type="ORF">L596_025605</name>
</gene>
<dbReference type="GO" id="GO:0005634">
    <property type="term" value="C:nucleus"/>
    <property type="evidence" value="ECO:0007669"/>
    <property type="project" value="UniProtKB-SubCell"/>
</dbReference>
<evidence type="ECO:0000256" key="7">
    <source>
        <dbReference type="ARBA" id="ARBA00022884"/>
    </source>
</evidence>
<evidence type="ECO:0000256" key="9">
    <source>
        <dbReference type="ARBA" id="ARBA00023242"/>
    </source>
</evidence>
<dbReference type="PANTHER" id="PTHR13135">
    <property type="entry name" value="CYTOSOLIC RESINIFERATOXIN BINDING PROTEIN RBP-26"/>
    <property type="match status" value="1"/>
</dbReference>
<evidence type="ECO:0000256" key="8">
    <source>
        <dbReference type="ARBA" id="ARBA00022927"/>
    </source>
</evidence>
<evidence type="ECO:0000256" key="4">
    <source>
        <dbReference type="ARBA" id="ARBA00016856"/>
    </source>
</evidence>
<dbReference type="AlphaFoldDB" id="A0A4U5M885"/>
<comment type="similarity">
    <text evidence="3">Belongs to the PHAX family.</text>
</comment>
<feature type="region of interest" description="Disordered" evidence="11">
    <location>
        <begin position="158"/>
        <end position="238"/>
    </location>
</feature>
<feature type="region of interest" description="Disordered" evidence="11">
    <location>
        <begin position="1"/>
        <end position="43"/>
    </location>
</feature>
<keyword evidence="14" id="KW-1185">Reference proteome</keyword>
<dbReference type="Pfam" id="PF10258">
    <property type="entry name" value="PHAX_RNA-bd"/>
    <property type="match status" value="1"/>
</dbReference>
<evidence type="ECO:0000256" key="1">
    <source>
        <dbReference type="ARBA" id="ARBA00004123"/>
    </source>
</evidence>
<dbReference type="GO" id="GO:0015031">
    <property type="term" value="P:protein transport"/>
    <property type="evidence" value="ECO:0007669"/>
    <property type="project" value="UniProtKB-KW"/>
</dbReference>
<evidence type="ECO:0000256" key="6">
    <source>
        <dbReference type="ARBA" id="ARBA00022490"/>
    </source>
</evidence>
<sequence>MSNYRKVNNDSSDSELDSGDDERVLPSASVQNATDEPATKRSRCVWTDVALEQSLEMHRTLVTDGKECNIDRGSESYSAIKTQYRDDFVRDFDDNGNIGVAVWRRQAGKGGLRRSLPRIIRSGPSGSLLVMNESSRLTRPHWSRVEGRVTMENSVRLSTQSKAASDSLCPGLSIRLNDPGQMTPTAPIRKSPKRVGQAASEAADEEASALPEGAAAASTCRRGDSPSRRNRSCRKDTRWRSSAEFEEGLTTAELAEEASEALGEKKLELMAEIIQEIGQEKFLELFEKTRSTELNGGMMTNNKDRRKTPGGVFMHFVRGDPGVSQEFKDKIFINNRRELKVAKRNRKKAAEGNDKDQPKLRTAAEVFLGSAAASLEEGEVMDED</sequence>
<name>A0A4U5M885_STECR</name>
<keyword evidence="6" id="KW-0963">Cytoplasm</keyword>
<dbReference type="OrthoDB" id="20573at2759"/>
<dbReference type="GO" id="GO:0005737">
    <property type="term" value="C:cytoplasm"/>
    <property type="evidence" value="ECO:0007669"/>
    <property type="project" value="UniProtKB-SubCell"/>
</dbReference>
<evidence type="ECO:0000256" key="3">
    <source>
        <dbReference type="ARBA" id="ARBA00006094"/>
    </source>
</evidence>
<dbReference type="InterPro" id="IPR019385">
    <property type="entry name" value="PHAX_RNA-binding_domain"/>
</dbReference>
<reference evidence="13 14" key="1">
    <citation type="journal article" date="2015" name="Genome Biol.">
        <title>Comparative genomics of Steinernema reveals deeply conserved gene regulatory networks.</title>
        <authorList>
            <person name="Dillman A.R."/>
            <person name="Macchietto M."/>
            <person name="Porter C.F."/>
            <person name="Rogers A."/>
            <person name="Williams B."/>
            <person name="Antoshechkin I."/>
            <person name="Lee M.M."/>
            <person name="Goodwin Z."/>
            <person name="Lu X."/>
            <person name="Lewis E.E."/>
            <person name="Goodrich-Blair H."/>
            <person name="Stock S.P."/>
            <person name="Adams B.J."/>
            <person name="Sternberg P.W."/>
            <person name="Mortazavi A."/>
        </authorList>
    </citation>
    <scope>NUCLEOTIDE SEQUENCE [LARGE SCALE GENOMIC DNA]</scope>
    <source>
        <strain evidence="13 14">ALL</strain>
    </source>
</reference>
<evidence type="ECO:0000313" key="14">
    <source>
        <dbReference type="Proteomes" id="UP000298663"/>
    </source>
</evidence>
<dbReference type="GO" id="GO:0003723">
    <property type="term" value="F:RNA binding"/>
    <property type="evidence" value="ECO:0007669"/>
    <property type="project" value="UniProtKB-KW"/>
</dbReference>
<dbReference type="InterPro" id="IPR038092">
    <property type="entry name" value="PHAX_RNA-binding_sf"/>
</dbReference>
<accession>A0A4U5M885</accession>
<keyword evidence="9" id="KW-0539">Nucleus</keyword>
<dbReference type="EMBL" id="AZBU02000009">
    <property type="protein sequence ID" value="TKR65159.1"/>
    <property type="molecule type" value="Genomic_DNA"/>
</dbReference>
<protein>
    <recommendedName>
        <fullName evidence="4">Phosphorylated adapter RNA export protein</fullName>
    </recommendedName>
    <alternativeName>
        <fullName evidence="10">RNA U small nuclear RNA export adapter protein</fullName>
    </alternativeName>
</protein>
<dbReference type="STRING" id="34508.A0A4U5M885"/>
<dbReference type="Gene3D" id="1.10.10.1440">
    <property type="entry name" value="PHAX RNA-binding domain"/>
    <property type="match status" value="1"/>
</dbReference>
<evidence type="ECO:0000259" key="12">
    <source>
        <dbReference type="Pfam" id="PF10258"/>
    </source>
</evidence>
<comment type="subcellular location">
    <subcellularLocation>
        <location evidence="2">Cytoplasm</location>
    </subcellularLocation>
    <subcellularLocation>
        <location evidence="1">Nucleus</location>
    </subcellularLocation>
</comment>
<keyword evidence="8" id="KW-0653">Protein transport</keyword>
<evidence type="ECO:0000256" key="11">
    <source>
        <dbReference type="SAM" id="MobiDB-lite"/>
    </source>
</evidence>
<keyword evidence="7" id="KW-0694">RNA-binding</keyword>
<reference evidence="13 14" key="2">
    <citation type="journal article" date="2019" name="G3 (Bethesda)">
        <title>Hybrid Assembly of the Genome of the Entomopathogenic Nematode Steinernema carpocapsae Identifies the X-Chromosome.</title>
        <authorList>
            <person name="Serra L."/>
            <person name="Macchietto M."/>
            <person name="Macias-Munoz A."/>
            <person name="McGill C.J."/>
            <person name="Rodriguez I.M."/>
            <person name="Rodriguez B."/>
            <person name="Murad R."/>
            <person name="Mortazavi A."/>
        </authorList>
    </citation>
    <scope>NUCLEOTIDE SEQUENCE [LARGE SCALE GENOMIC DNA]</scope>
    <source>
        <strain evidence="13 14">ALL</strain>
    </source>
</reference>
<evidence type="ECO:0000256" key="2">
    <source>
        <dbReference type="ARBA" id="ARBA00004496"/>
    </source>
</evidence>
<feature type="domain" description="Phosphorylated adapter RNA export protein RNA-binding" evidence="12">
    <location>
        <begin position="255"/>
        <end position="336"/>
    </location>
</feature>
<feature type="compositionally biased region" description="Low complexity" evidence="11">
    <location>
        <begin position="208"/>
        <end position="217"/>
    </location>
</feature>